<evidence type="ECO:0000313" key="2">
    <source>
        <dbReference type="Proteomes" id="UP000299102"/>
    </source>
</evidence>
<accession>A0A4C1SF25</accession>
<protein>
    <submittedName>
        <fullName evidence="1">Uncharacterized protein</fullName>
    </submittedName>
</protein>
<proteinExistence type="predicted"/>
<evidence type="ECO:0000313" key="1">
    <source>
        <dbReference type="EMBL" id="GBO99690.1"/>
    </source>
</evidence>
<sequence>MSETIANYFLTRPLNNSGGAGGFSSGRGVLICDVAQELISSPSPAGCATFHWRCATAAAAGLADIRYRPRLCNSSYYHNAKTYDPTIIIRMRDVDLDPSP</sequence>
<reference evidence="1 2" key="1">
    <citation type="journal article" date="2019" name="Commun. Biol.">
        <title>The bagworm genome reveals a unique fibroin gene that provides high tensile strength.</title>
        <authorList>
            <person name="Kono N."/>
            <person name="Nakamura H."/>
            <person name="Ohtoshi R."/>
            <person name="Tomita M."/>
            <person name="Numata K."/>
            <person name="Arakawa K."/>
        </authorList>
    </citation>
    <scope>NUCLEOTIDE SEQUENCE [LARGE SCALE GENOMIC DNA]</scope>
</reference>
<name>A0A4C1SF25_EUMVA</name>
<comment type="caution">
    <text evidence="1">The sequence shown here is derived from an EMBL/GenBank/DDBJ whole genome shotgun (WGS) entry which is preliminary data.</text>
</comment>
<dbReference type="EMBL" id="BGZK01003296">
    <property type="protein sequence ID" value="GBO99690.1"/>
    <property type="molecule type" value="Genomic_DNA"/>
</dbReference>
<dbReference type="AlphaFoldDB" id="A0A4C1SF25"/>
<keyword evidence="2" id="KW-1185">Reference proteome</keyword>
<dbReference type="Proteomes" id="UP000299102">
    <property type="component" value="Unassembled WGS sequence"/>
</dbReference>
<organism evidence="1 2">
    <name type="scientific">Eumeta variegata</name>
    <name type="common">Bagworm moth</name>
    <name type="synonym">Eumeta japonica</name>
    <dbReference type="NCBI Taxonomy" id="151549"/>
    <lineage>
        <taxon>Eukaryota</taxon>
        <taxon>Metazoa</taxon>
        <taxon>Ecdysozoa</taxon>
        <taxon>Arthropoda</taxon>
        <taxon>Hexapoda</taxon>
        <taxon>Insecta</taxon>
        <taxon>Pterygota</taxon>
        <taxon>Neoptera</taxon>
        <taxon>Endopterygota</taxon>
        <taxon>Lepidoptera</taxon>
        <taxon>Glossata</taxon>
        <taxon>Ditrysia</taxon>
        <taxon>Tineoidea</taxon>
        <taxon>Psychidae</taxon>
        <taxon>Oiketicinae</taxon>
        <taxon>Eumeta</taxon>
    </lineage>
</organism>
<gene>
    <name evidence="1" type="ORF">EVAR_69473_1</name>
</gene>